<dbReference type="PANTHER" id="PTHR42795">
    <property type="entry name" value="ALANINE DEHYDROGENASE"/>
    <property type="match status" value="1"/>
</dbReference>
<evidence type="ECO:0000259" key="5">
    <source>
        <dbReference type="SMART" id="SM01002"/>
    </source>
</evidence>
<dbReference type="SUPFAM" id="SSF51735">
    <property type="entry name" value="NAD(P)-binding Rossmann-fold domains"/>
    <property type="match status" value="1"/>
</dbReference>
<evidence type="ECO:0000256" key="2">
    <source>
        <dbReference type="ARBA" id="ARBA00005689"/>
    </source>
</evidence>
<evidence type="ECO:0000313" key="7">
    <source>
        <dbReference type="EMBL" id="MCU7377603.1"/>
    </source>
</evidence>
<dbReference type="SMART" id="SM01002">
    <property type="entry name" value="AlaDh_PNT_C"/>
    <property type="match status" value="1"/>
</dbReference>
<keyword evidence="8" id="KW-1185">Reference proteome</keyword>
<dbReference type="EMBL" id="JAOSHN010000002">
    <property type="protein sequence ID" value="MCU7377603.1"/>
    <property type="molecule type" value="Genomic_DNA"/>
</dbReference>
<dbReference type="PANTHER" id="PTHR42795:SF1">
    <property type="entry name" value="ALANINE DEHYDROGENASE"/>
    <property type="match status" value="1"/>
</dbReference>
<evidence type="ECO:0000256" key="3">
    <source>
        <dbReference type="ARBA" id="ARBA00012897"/>
    </source>
</evidence>
<dbReference type="Proteomes" id="UP001065549">
    <property type="component" value="Unassembled WGS sequence"/>
</dbReference>
<dbReference type="SUPFAM" id="SSF52283">
    <property type="entry name" value="Formate/glycerate dehydrogenase catalytic domain-like"/>
    <property type="match status" value="1"/>
</dbReference>
<dbReference type="Pfam" id="PF05222">
    <property type="entry name" value="AlaDh_PNT_N"/>
    <property type="match status" value="1"/>
</dbReference>
<feature type="domain" description="Alanine dehydrogenase/pyridine nucleotide transhydrogenase N-terminal" evidence="6">
    <location>
        <begin position="4"/>
        <end position="141"/>
    </location>
</feature>
<dbReference type="GO" id="GO:0042853">
    <property type="term" value="P:L-alanine catabolic process"/>
    <property type="evidence" value="ECO:0007669"/>
    <property type="project" value="InterPro"/>
</dbReference>
<dbReference type="InterPro" id="IPR036291">
    <property type="entry name" value="NAD(P)-bd_dom_sf"/>
</dbReference>
<dbReference type="CDD" id="cd05305">
    <property type="entry name" value="L-AlaDH"/>
    <property type="match status" value="1"/>
</dbReference>
<dbReference type="EC" id="1.4.1.1" evidence="3"/>
<dbReference type="InterPro" id="IPR007698">
    <property type="entry name" value="AlaDH/PNT_NAD(H)-bd"/>
</dbReference>
<dbReference type="GO" id="GO:0000286">
    <property type="term" value="F:alanine dehydrogenase activity"/>
    <property type="evidence" value="ECO:0007669"/>
    <property type="project" value="UniProtKB-EC"/>
</dbReference>
<proteinExistence type="inferred from homology"/>
<feature type="domain" description="Alanine dehydrogenase/pyridine nucleotide transhydrogenase NAD(H)-binding" evidence="5">
    <location>
        <begin position="153"/>
        <end position="298"/>
    </location>
</feature>
<protein>
    <recommendedName>
        <fullName evidence="3">alanine dehydrogenase</fullName>
        <ecNumber evidence="3">1.4.1.1</ecNumber>
    </recommendedName>
</protein>
<dbReference type="AlphaFoldDB" id="A0A9J6QSJ5"/>
<reference evidence="7" key="1">
    <citation type="submission" date="2022-09" db="EMBL/GenBank/DDBJ databases">
        <title>Culturomic study of gut microbiota in children with autism spectrum disorder.</title>
        <authorList>
            <person name="Efimov B.A."/>
            <person name="Chaplin A.V."/>
            <person name="Sokolova S.R."/>
            <person name="Pikina A.P."/>
            <person name="Korzhanova M."/>
            <person name="Belova V."/>
            <person name="Korostin D."/>
        </authorList>
    </citation>
    <scope>NUCLEOTIDE SEQUENCE</scope>
    <source>
        <strain evidence="7">ASD5510</strain>
    </source>
</reference>
<evidence type="ECO:0000259" key="6">
    <source>
        <dbReference type="SMART" id="SM01003"/>
    </source>
</evidence>
<gene>
    <name evidence="7" type="ORF">OBO34_04445</name>
</gene>
<dbReference type="Pfam" id="PF01262">
    <property type="entry name" value="AlaDh_PNT_C"/>
    <property type="match status" value="1"/>
</dbReference>
<dbReference type="InterPro" id="IPR008141">
    <property type="entry name" value="Ala_DH"/>
</dbReference>
<dbReference type="GO" id="GO:0005886">
    <property type="term" value="C:plasma membrane"/>
    <property type="evidence" value="ECO:0007669"/>
    <property type="project" value="TreeGrafter"/>
</dbReference>
<evidence type="ECO:0000256" key="1">
    <source>
        <dbReference type="ARBA" id="ARBA00005206"/>
    </source>
</evidence>
<dbReference type="RefSeq" id="WP_148397225.1">
    <property type="nucleotide sequence ID" value="NZ_JAJAGH010000015.1"/>
</dbReference>
<dbReference type="SMART" id="SM01003">
    <property type="entry name" value="AlaDh_PNT_N"/>
    <property type="match status" value="1"/>
</dbReference>
<comment type="similarity">
    <text evidence="2">Belongs to the AlaDH/PNT family.</text>
</comment>
<dbReference type="Gene3D" id="3.40.50.720">
    <property type="entry name" value="NAD(P)-binding Rossmann-like Domain"/>
    <property type="match status" value="2"/>
</dbReference>
<keyword evidence="4" id="KW-0560">Oxidoreductase</keyword>
<evidence type="ECO:0000313" key="8">
    <source>
        <dbReference type="Proteomes" id="UP001065549"/>
    </source>
</evidence>
<dbReference type="InterPro" id="IPR007886">
    <property type="entry name" value="AlaDH/PNT_N"/>
</dbReference>
<comment type="caution">
    <text evidence="7">The sequence shown here is derived from an EMBL/GenBank/DDBJ whole genome shotgun (WGS) entry which is preliminary data.</text>
</comment>
<comment type="pathway">
    <text evidence="1">Amino-acid degradation; L-alanine degradation via dehydrogenase pathway; NH(3) and pyruvate from L-alanine: step 1/1.</text>
</comment>
<name>A0A9J6QSJ5_9FIRM</name>
<evidence type="ECO:0000256" key="4">
    <source>
        <dbReference type="ARBA" id="ARBA00023002"/>
    </source>
</evidence>
<sequence>MIIGIPKEKKDQEARVGLTPKWVKKLTMQGHTVYIEKGLAHLAGIADQQYLDAGAEILPTTEEVYLKSDMIVKLKDYMPSERNLPFKEGQIIVCFFHLGEVEPDQPMVDKLLESKVTGVSLELIQTDTGARPIIMPMSEIAGRVAVMCACQHCMLSDGGAGISLAAISGTQKPKVIILGGGTCGSAAADVVLGLHADVTIFESQYSRINQLKDLMPQANLLLWNTDECAELIKDCDVLINTIYPYPGMEYPLITREMVKTMKKKSLIVDLVGCDIIETVKYTTISDPTYVEEGVVHFGIDNLPALVPKTSSDLFASSIYPYVEAIANKGIKQACLDSKELSRSMSFVGGVLVHKDIADTHNMDYTPFDTKML</sequence>
<accession>A0A9J6QSJ5</accession>
<organism evidence="7 8">
    <name type="scientific">Hominibacterium faecale</name>
    <dbReference type="NCBI Taxonomy" id="2839743"/>
    <lineage>
        <taxon>Bacteria</taxon>
        <taxon>Bacillati</taxon>
        <taxon>Bacillota</taxon>
        <taxon>Clostridia</taxon>
        <taxon>Peptostreptococcales</taxon>
        <taxon>Anaerovoracaceae</taxon>
        <taxon>Hominibacterium</taxon>
    </lineage>
</organism>